<evidence type="ECO:0000256" key="2">
    <source>
        <dbReference type="ARBA" id="ARBA00023015"/>
    </source>
</evidence>
<keyword evidence="3" id="KW-0238">DNA-binding</keyword>
<evidence type="ECO:0000256" key="4">
    <source>
        <dbReference type="ARBA" id="ARBA00023163"/>
    </source>
</evidence>
<name>B8KS88_9GAMM</name>
<dbReference type="SUPFAM" id="SSF53850">
    <property type="entry name" value="Periplasmic binding protein-like II"/>
    <property type="match status" value="1"/>
</dbReference>
<dbReference type="STRING" id="565045.NOR51B_1832"/>
<protein>
    <submittedName>
        <fullName evidence="6">Transcriptional regulator</fullName>
    </submittedName>
</protein>
<gene>
    <name evidence="6" type="ORF">NOR51B_1832</name>
</gene>
<dbReference type="PANTHER" id="PTHR30346:SF26">
    <property type="entry name" value="HYDROGEN PEROXIDE-INDUCIBLE GENES ACTIVATOR"/>
    <property type="match status" value="1"/>
</dbReference>
<dbReference type="AlphaFoldDB" id="B8KS88"/>
<dbReference type="Proteomes" id="UP000004699">
    <property type="component" value="Unassembled WGS sequence"/>
</dbReference>
<dbReference type="GO" id="GO:0003677">
    <property type="term" value="F:DNA binding"/>
    <property type="evidence" value="ECO:0007669"/>
    <property type="project" value="UniProtKB-KW"/>
</dbReference>
<evidence type="ECO:0000313" key="6">
    <source>
        <dbReference type="EMBL" id="EED35885.1"/>
    </source>
</evidence>
<proteinExistence type="inferred from homology"/>
<dbReference type="Pfam" id="PF03466">
    <property type="entry name" value="LysR_substrate"/>
    <property type="match status" value="1"/>
</dbReference>
<keyword evidence="7" id="KW-1185">Reference proteome</keyword>
<evidence type="ECO:0000256" key="3">
    <source>
        <dbReference type="ARBA" id="ARBA00023125"/>
    </source>
</evidence>
<dbReference type="RefSeq" id="WP_009020631.1">
    <property type="nucleotide sequence ID" value="NZ_DS999411.1"/>
</dbReference>
<evidence type="ECO:0000259" key="5">
    <source>
        <dbReference type="Pfam" id="PF03466"/>
    </source>
</evidence>
<evidence type="ECO:0000313" key="7">
    <source>
        <dbReference type="Proteomes" id="UP000004699"/>
    </source>
</evidence>
<dbReference type="CDD" id="cd08411">
    <property type="entry name" value="PBP2_OxyR"/>
    <property type="match status" value="1"/>
</dbReference>
<accession>B8KS88</accession>
<dbReference type="EMBL" id="DS999411">
    <property type="protein sequence ID" value="EED35885.1"/>
    <property type="molecule type" value="Genomic_DNA"/>
</dbReference>
<evidence type="ECO:0000256" key="1">
    <source>
        <dbReference type="ARBA" id="ARBA00009437"/>
    </source>
</evidence>
<sequence>MESLHNGELDVLLLALPFPAEQVDIMPLLDDPFFLASPSDHPLSRRNSVTTTQLKGESLLLLEDGHCLREHALEACELRDAQVSVPYQATSLNTIVQMVANNIGITLLPKMAVDSGITSGTDLAVTPFAHSSVGREIGLMWRKKTPRRAEFSLLGDFIQRCHQGDDSAAKQPVSD</sequence>
<dbReference type="GO" id="GO:0032993">
    <property type="term" value="C:protein-DNA complex"/>
    <property type="evidence" value="ECO:0007669"/>
    <property type="project" value="TreeGrafter"/>
</dbReference>
<dbReference type="eggNOG" id="COG0583">
    <property type="taxonomic scope" value="Bacteria"/>
</dbReference>
<dbReference type="InterPro" id="IPR005119">
    <property type="entry name" value="LysR_subst-bd"/>
</dbReference>
<comment type="similarity">
    <text evidence="1">Belongs to the LysR transcriptional regulatory family.</text>
</comment>
<feature type="domain" description="LysR substrate-binding" evidence="5">
    <location>
        <begin position="2"/>
        <end position="159"/>
    </location>
</feature>
<dbReference type="PANTHER" id="PTHR30346">
    <property type="entry name" value="TRANSCRIPTIONAL DUAL REGULATOR HCAR-RELATED"/>
    <property type="match status" value="1"/>
</dbReference>
<organism evidence="6 7">
    <name type="scientific">Luminiphilus syltensis NOR5-1B</name>
    <dbReference type="NCBI Taxonomy" id="565045"/>
    <lineage>
        <taxon>Bacteria</taxon>
        <taxon>Pseudomonadati</taxon>
        <taxon>Pseudomonadota</taxon>
        <taxon>Gammaproteobacteria</taxon>
        <taxon>Cellvibrionales</taxon>
        <taxon>Halieaceae</taxon>
        <taxon>Luminiphilus</taxon>
    </lineage>
</organism>
<dbReference type="Gene3D" id="3.40.190.290">
    <property type="match status" value="1"/>
</dbReference>
<dbReference type="HOGENOM" id="CLU_039613_27_0_6"/>
<keyword evidence="4" id="KW-0804">Transcription</keyword>
<reference evidence="7" key="1">
    <citation type="journal article" date="2013" name="BMC Microbiol.">
        <title>Taxonomy and evolution of bacteriochlorophyll a-containing members of the OM60/NOR5 clade of marine gammaproteobacteria: description of Luminiphilus syltensis gen. nov., sp. nov., reclassification of Haliea rubra as Pseudohaliea rubra gen. nov., comb. nov., and emendation of Chromatocurvus halotolerans.</title>
        <authorList>
            <person name="Spring S."/>
            <person name="Riedel T."/>
            <person name="Sproer C."/>
            <person name="Yan S."/>
            <person name="Harder J."/>
            <person name="Fuchs B.M."/>
        </authorList>
    </citation>
    <scope>NUCLEOTIDE SEQUENCE [LARGE SCALE GENOMIC DNA]</scope>
    <source>
        <strain evidence="7">NOR51-B</strain>
    </source>
</reference>
<dbReference type="GO" id="GO:0003700">
    <property type="term" value="F:DNA-binding transcription factor activity"/>
    <property type="evidence" value="ECO:0007669"/>
    <property type="project" value="TreeGrafter"/>
</dbReference>
<keyword evidence="2" id="KW-0805">Transcription regulation</keyword>